<gene>
    <name evidence="1" type="ORF">G5714_006957</name>
</gene>
<evidence type="ECO:0000313" key="1">
    <source>
        <dbReference type="EMBL" id="KAF4112162.1"/>
    </source>
</evidence>
<name>A0A7J6CZ11_9TELE</name>
<dbReference type="EMBL" id="JAAMOB010000006">
    <property type="protein sequence ID" value="KAF4112162.1"/>
    <property type="molecule type" value="Genomic_DNA"/>
</dbReference>
<keyword evidence="2" id="KW-1185">Reference proteome</keyword>
<dbReference type="AlphaFoldDB" id="A0A7J6CZ11"/>
<protein>
    <submittedName>
        <fullName evidence="1">Uncharacterized protein</fullName>
    </submittedName>
</protein>
<evidence type="ECO:0000313" key="2">
    <source>
        <dbReference type="Proteomes" id="UP000579812"/>
    </source>
</evidence>
<accession>A0A7J6CZ11</accession>
<organism evidence="1 2">
    <name type="scientific">Onychostoma macrolepis</name>
    <dbReference type="NCBI Taxonomy" id="369639"/>
    <lineage>
        <taxon>Eukaryota</taxon>
        <taxon>Metazoa</taxon>
        <taxon>Chordata</taxon>
        <taxon>Craniata</taxon>
        <taxon>Vertebrata</taxon>
        <taxon>Euteleostomi</taxon>
        <taxon>Actinopterygii</taxon>
        <taxon>Neopterygii</taxon>
        <taxon>Teleostei</taxon>
        <taxon>Ostariophysi</taxon>
        <taxon>Cypriniformes</taxon>
        <taxon>Cyprinidae</taxon>
        <taxon>Acrossocheilinae</taxon>
        <taxon>Onychostoma</taxon>
    </lineage>
</organism>
<sequence>MFVHVEKAAKAWEACWSPCEIEEDRKVSSHRTSCFDGGGHGREPEMFIQCACISVFGVDASVFTDGLPQGLGTGWDINHSLTGKVPPSHFLLDLAVRHFQVSNYHYGAKATPTALQHGVLASP</sequence>
<reference evidence="1 2" key="1">
    <citation type="submission" date="2020-04" db="EMBL/GenBank/DDBJ databases">
        <title>Chromosome-level genome assembly of a cyprinid fish Onychostoma macrolepis by integration of Nanopore Sequencing, Bionano and Hi-C technology.</title>
        <authorList>
            <person name="Wang D."/>
        </authorList>
    </citation>
    <scope>NUCLEOTIDE SEQUENCE [LARGE SCALE GENOMIC DNA]</scope>
    <source>
        <strain evidence="1">SWU-2019</strain>
        <tissue evidence="1">Muscle</tissue>
    </source>
</reference>
<comment type="caution">
    <text evidence="1">The sequence shown here is derived from an EMBL/GenBank/DDBJ whole genome shotgun (WGS) entry which is preliminary data.</text>
</comment>
<dbReference type="Proteomes" id="UP000579812">
    <property type="component" value="Unassembled WGS sequence"/>
</dbReference>
<proteinExistence type="predicted"/>